<evidence type="ECO:0000313" key="1">
    <source>
        <dbReference type="EnsemblPlants" id="MELO3C032710.2.1"/>
    </source>
</evidence>
<proteinExistence type="predicted"/>
<sequence>MVMATYDDLVMQNKRLDFPNHFFFGTSTSSYQGFNFNILCLQIEGGYVEDGRGKVTMNESISLTEALKNFQVLEDEASLSNKTVGHSPFDGPVSKH</sequence>
<organism evidence="1">
    <name type="scientific">Cucumis melo</name>
    <name type="common">Muskmelon</name>
    <dbReference type="NCBI Taxonomy" id="3656"/>
    <lineage>
        <taxon>Eukaryota</taxon>
        <taxon>Viridiplantae</taxon>
        <taxon>Streptophyta</taxon>
        <taxon>Embryophyta</taxon>
        <taxon>Tracheophyta</taxon>
        <taxon>Spermatophyta</taxon>
        <taxon>Magnoliopsida</taxon>
        <taxon>eudicotyledons</taxon>
        <taxon>Gunneridae</taxon>
        <taxon>Pentapetalae</taxon>
        <taxon>rosids</taxon>
        <taxon>fabids</taxon>
        <taxon>Cucurbitales</taxon>
        <taxon>Cucurbitaceae</taxon>
        <taxon>Benincaseae</taxon>
        <taxon>Cucumis</taxon>
    </lineage>
</organism>
<dbReference type="EnsemblPlants" id="MELO3C032710.2.1">
    <property type="protein sequence ID" value="MELO3C032710.2.1"/>
    <property type="gene ID" value="MELO3C032710.2"/>
</dbReference>
<dbReference type="Gene3D" id="3.20.20.80">
    <property type="entry name" value="Glycosidases"/>
    <property type="match status" value="1"/>
</dbReference>
<reference evidence="1" key="1">
    <citation type="submission" date="2023-03" db="UniProtKB">
        <authorList>
            <consortium name="EnsemblPlants"/>
        </authorList>
    </citation>
    <scope>IDENTIFICATION</scope>
</reference>
<dbReference type="Gramene" id="MELO3C032710.2.1">
    <property type="protein sequence ID" value="MELO3C032710.2.1"/>
    <property type="gene ID" value="MELO3C032710.2"/>
</dbReference>
<name>A0A9I9EEL7_CUCME</name>
<accession>A0A9I9EEL7</accession>
<protein>
    <submittedName>
        <fullName evidence="1">Uncharacterized protein</fullName>
    </submittedName>
</protein>
<dbReference type="AlphaFoldDB" id="A0A9I9EEL7"/>